<comment type="subcellular location">
    <subcellularLocation>
        <location evidence="1">Membrane</location>
        <topology evidence="1">Multi-pass membrane protein</topology>
    </subcellularLocation>
</comment>
<feature type="transmembrane region" description="Helical" evidence="6">
    <location>
        <begin position="121"/>
        <end position="142"/>
    </location>
</feature>
<feature type="transmembrane region" description="Helical" evidence="6">
    <location>
        <begin position="86"/>
        <end position="109"/>
    </location>
</feature>
<evidence type="ECO:0000256" key="4">
    <source>
        <dbReference type="ARBA" id="ARBA00023136"/>
    </source>
</evidence>
<keyword evidence="9" id="KW-1185">Reference proteome</keyword>
<dbReference type="InterPro" id="IPR049326">
    <property type="entry name" value="Rhodopsin_dom_fungi"/>
</dbReference>
<gene>
    <name evidence="8" type="ORF">TARUN_5580</name>
</gene>
<name>A0A395NKR6_TRIAR</name>
<evidence type="ECO:0000256" key="1">
    <source>
        <dbReference type="ARBA" id="ARBA00004141"/>
    </source>
</evidence>
<comment type="similarity">
    <text evidence="5">Belongs to the SAT4 family.</text>
</comment>
<organism evidence="8 9">
    <name type="scientific">Trichoderma arundinaceum</name>
    <dbReference type="NCBI Taxonomy" id="490622"/>
    <lineage>
        <taxon>Eukaryota</taxon>
        <taxon>Fungi</taxon>
        <taxon>Dikarya</taxon>
        <taxon>Ascomycota</taxon>
        <taxon>Pezizomycotina</taxon>
        <taxon>Sordariomycetes</taxon>
        <taxon>Hypocreomycetidae</taxon>
        <taxon>Hypocreales</taxon>
        <taxon>Hypocreaceae</taxon>
        <taxon>Trichoderma</taxon>
    </lineage>
</organism>
<evidence type="ECO:0000313" key="8">
    <source>
        <dbReference type="EMBL" id="RFU76640.1"/>
    </source>
</evidence>
<comment type="caution">
    <text evidence="8">The sequence shown here is derived from an EMBL/GenBank/DDBJ whole genome shotgun (WGS) entry which is preliminary data.</text>
</comment>
<evidence type="ECO:0000256" key="6">
    <source>
        <dbReference type="SAM" id="Phobius"/>
    </source>
</evidence>
<keyword evidence="3 6" id="KW-1133">Transmembrane helix</keyword>
<evidence type="ECO:0000256" key="2">
    <source>
        <dbReference type="ARBA" id="ARBA00022692"/>
    </source>
</evidence>
<keyword evidence="4 6" id="KW-0472">Membrane</keyword>
<proteinExistence type="inferred from homology"/>
<protein>
    <submittedName>
        <fullName evidence="8">Integral membrane</fullName>
    </submittedName>
</protein>
<evidence type="ECO:0000259" key="7">
    <source>
        <dbReference type="Pfam" id="PF20684"/>
    </source>
</evidence>
<evidence type="ECO:0000313" key="9">
    <source>
        <dbReference type="Proteomes" id="UP000266272"/>
    </source>
</evidence>
<dbReference type="Pfam" id="PF20684">
    <property type="entry name" value="Fung_rhodopsin"/>
    <property type="match status" value="1"/>
</dbReference>
<feature type="transmembrane region" description="Helical" evidence="6">
    <location>
        <begin position="45"/>
        <end position="66"/>
    </location>
</feature>
<dbReference type="Proteomes" id="UP000266272">
    <property type="component" value="Unassembled WGS sequence"/>
</dbReference>
<sequence>MAIENRGPQLQAACYLLLCFAVVSMLLRCYVRIFMIKSFGLDDSFMLFALITFILFTSSALVGVHYGTGRHYWDLTMDDISSAMKFWWFCYLWYCLTMIAAKLSVGYFLLRLMVRRLEKVIVYVVMLLTVLTGVLFFFVTLLQCHPLSFFWDKNQDGHCISIEIIIIITYVYSSFSVICDFTFSLLPIYIIWGLNMKKMNKVALIPIMAMACVASAAVIIRFPYVQDFKNPDFLYATVDIAIWSATEQGLAITAGSLATLRPLLRSIKQYCGFSQSGPTELKDSDRVQQYNRSNRSRGPYNSASGFPEGSDALKMHPVAGEISTTFSVNNGSTSWDKLEEAHESRRITEARVV</sequence>
<dbReference type="AlphaFoldDB" id="A0A395NKR6"/>
<dbReference type="OrthoDB" id="3936451at2759"/>
<dbReference type="PANTHER" id="PTHR33048">
    <property type="entry name" value="PTH11-LIKE INTEGRAL MEMBRANE PROTEIN (AFU_ORTHOLOGUE AFUA_5G11245)"/>
    <property type="match status" value="1"/>
</dbReference>
<reference evidence="8 9" key="1">
    <citation type="journal article" date="2018" name="PLoS Pathog.">
        <title>Evolution of structural diversity of trichothecenes, a family of toxins produced by plant pathogenic and entomopathogenic fungi.</title>
        <authorList>
            <person name="Proctor R.H."/>
            <person name="McCormick S.P."/>
            <person name="Kim H.S."/>
            <person name="Cardoza R.E."/>
            <person name="Stanley A.M."/>
            <person name="Lindo L."/>
            <person name="Kelly A."/>
            <person name="Brown D.W."/>
            <person name="Lee T."/>
            <person name="Vaughan M.M."/>
            <person name="Alexander N.J."/>
            <person name="Busman M."/>
            <person name="Gutierrez S."/>
        </authorList>
    </citation>
    <scope>NUCLEOTIDE SEQUENCE [LARGE SCALE GENOMIC DNA]</scope>
    <source>
        <strain evidence="8 9">IBT 40837</strain>
    </source>
</reference>
<keyword evidence="2 6" id="KW-0812">Transmembrane</keyword>
<dbReference type="GO" id="GO:0016020">
    <property type="term" value="C:membrane"/>
    <property type="evidence" value="ECO:0007669"/>
    <property type="project" value="UniProtKB-SubCell"/>
</dbReference>
<dbReference type="PANTHER" id="PTHR33048:SF96">
    <property type="entry name" value="INTEGRAL MEMBRANE PROTEIN"/>
    <property type="match status" value="1"/>
</dbReference>
<feature type="domain" description="Rhodopsin" evidence="7">
    <location>
        <begin position="27"/>
        <end position="265"/>
    </location>
</feature>
<evidence type="ECO:0000256" key="5">
    <source>
        <dbReference type="ARBA" id="ARBA00038359"/>
    </source>
</evidence>
<feature type="transmembrane region" description="Helical" evidence="6">
    <location>
        <begin position="162"/>
        <end position="190"/>
    </location>
</feature>
<accession>A0A395NKR6</accession>
<evidence type="ECO:0000256" key="3">
    <source>
        <dbReference type="ARBA" id="ARBA00022989"/>
    </source>
</evidence>
<dbReference type="EMBL" id="PXOA01000333">
    <property type="protein sequence ID" value="RFU76640.1"/>
    <property type="molecule type" value="Genomic_DNA"/>
</dbReference>
<feature type="transmembrane region" description="Helical" evidence="6">
    <location>
        <begin position="12"/>
        <end position="33"/>
    </location>
</feature>
<feature type="transmembrane region" description="Helical" evidence="6">
    <location>
        <begin position="202"/>
        <end position="220"/>
    </location>
</feature>
<dbReference type="InterPro" id="IPR052337">
    <property type="entry name" value="SAT4-like"/>
</dbReference>